<keyword evidence="1" id="KW-0732">Signal</keyword>
<dbReference type="EMBL" id="CP076023">
    <property type="protein sequence ID" value="QWC15842.1"/>
    <property type="molecule type" value="Genomic_DNA"/>
</dbReference>
<dbReference type="PROSITE" id="PS51257">
    <property type="entry name" value="PROKAR_LIPOPROTEIN"/>
    <property type="match status" value="1"/>
</dbReference>
<feature type="chain" id="PRO_5045934253" description="Lipoprotein" evidence="1">
    <location>
        <begin position="27"/>
        <end position="238"/>
    </location>
</feature>
<name>A0ABX8GIZ6_9CELL</name>
<organism evidence="2 3">
    <name type="scientific">Cellulomonas dongxiuzhuiae</name>
    <dbReference type="NCBI Taxonomy" id="2819979"/>
    <lineage>
        <taxon>Bacteria</taxon>
        <taxon>Bacillati</taxon>
        <taxon>Actinomycetota</taxon>
        <taxon>Actinomycetes</taxon>
        <taxon>Micrococcales</taxon>
        <taxon>Cellulomonadaceae</taxon>
        <taxon>Cellulomonas</taxon>
    </lineage>
</organism>
<dbReference type="Proteomes" id="UP000679335">
    <property type="component" value="Chromosome"/>
</dbReference>
<feature type="signal peptide" evidence="1">
    <location>
        <begin position="1"/>
        <end position="26"/>
    </location>
</feature>
<sequence>MKNQTTSRTQRLAAALALAVVVPITASGCGEDSPTPVTTADVRWAQSAPSGTIEEDPWVRAVRAGELAYATAVNSSNFTDRSMAGTWREDHVRWFAHAASRRLDEGRAFVVLGPRPFTPLAVDVEPSGTKAMVVGCADDLAISPTADDEYPEPWPQAFEFRLEQGPDGQRRITGAAGLKEPYTLSTGEALTDEYCGSVPIARGTFNPQPDPRALGELRGRDLVAPAEPSPTFAVEVPR</sequence>
<reference evidence="2 3" key="1">
    <citation type="submission" date="2021-05" db="EMBL/GenBank/DDBJ databases">
        <title>Novel species in genus Cellulomonas.</title>
        <authorList>
            <person name="Zhang G."/>
        </authorList>
    </citation>
    <scope>NUCLEOTIDE SEQUENCE [LARGE SCALE GENOMIC DNA]</scope>
    <source>
        <strain evidence="3">zg-ZUI157</strain>
    </source>
</reference>
<protein>
    <recommendedName>
        <fullName evidence="4">Lipoprotein</fullName>
    </recommendedName>
</protein>
<evidence type="ECO:0000313" key="2">
    <source>
        <dbReference type="EMBL" id="QWC15842.1"/>
    </source>
</evidence>
<accession>A0ABX8GIZ6</accession>
<evidence type="ECO:0008006" key="4">
    <source>
        <dbReference type="Google" id="ProtNLM"/>
    </source>
</evidence>
<gene>
    <name evidence="2" type="ORF">KKR89_16540</name>
</gene>
<evidence type="ECO:0000313" key="3">
    <source>
        <dbReference type="Proteomes" id="UP000679335"/>
    </source>
</evidence>
<dbReference type="RefSeq" id="WP_214765620.1">
    <property type="nucleotide sequence ID" value="NZ_CP076023.1"/>
</dbReference>
<proteinExistence type="predicted"/>
<keyword evidence="3" id="KW-1185">Reference proteome</keyword>
<evidence type="ECO:0000256" key="1">
    <source>
        <dbReference type="SAM" id="SignalP"/>
    </source>
</evidence>